<dbReference type="GO" id="GO:0005737">
    <property type="term" value="C:cytoplasm"/>
    <property type="evidence" value="ECO:0007669"/>
    <property type="project" value="TreeGrafter"/>
</dbReference>
<dbReference type="SUPFAM" id="SSF51735">
    <property type="entry name" value="NAD(P)-binding Rossmann-fold domains"/>
    <property type="match status" value="1"/>
</dbReference>
<comment type="caution">
    <text evidence="3">The sequence shown here is derived from an EMBL/GenBank/DDBJ whole genome shotgun (WGS) entry which is preliminary data.</text>
</comment>
<dbReference type="EMBL" id="JAPEIS010000005">
    <property type="protein sequence ID" value="KAJ8066332.1"/>
    <property type="molecule type" value="Genomic_DNA"/>
</dbReference>
<dbReference type="InterPro" id="IPR002347">
    <property type="entry name" value="SDR_fam"/>
</dbReference>
<evidence type="ECO:0000256" key="2">
    <source>
        <dbReference type="ARBA" id="ARBA00023002"/>
    </source>
</evidence>
<comment type="similarity">
    <text evidence="1">Belongs to the short-chain dehydrogenases/reductases (SDR) family.</text>
</comment>
<dbReference type="GO" id="GO:0016616">
    <property type="term" value="F:oxidoreductase activity, acting on the CH-OH group of donors, NAD or NADP as acceptor"/>
    <property type="evidence" value="ECO:0007669"/>
    <property type="project" value="TreeGrafter"/>
</dbReference>
<proteinExistence type="inferred from homology"/>
<protein>
    <recommendedName>
        <fullName evidence="5">SDR family NAD(P)-dependent oxidoreductase</fullName>
    </recommendedName>
</protein>
<evidence type="ECO:0008006" key="5">
    <source>
        <dbReference type="Google" id="ProtNLM"/>
    </source>
</evidence>
<dbReference type="OrthoDB" id="5840532at2759"/>
<keyword evidence="4" id="KW-1185">Reference proteome</keyword>
<dbReference type="PANTHER" id="PTHR44229">
    <property type="entry name" value="15-HYDROXYPROSTAGLANDIN DEHYDROGENASE [NAD(+)]"/>
    <property type="match status" value="1"/>
</dbReference>
<sequence length="103" mass="10829">MNSKTTNGFALITGAASGIGKNATLSIAESGAAGILFADINEKGAEESAIESKKYASNPAYRAIFTRVDITENSVQATAIQEFGRIDYNVNSAGVRISNPENR</sequence>
<dbReference type="InterPro" id="IPR036291">
    <property type="entry name" value="NAD(P)-bd_dom_sf"/>
</dbReference>
<dbReference type="PANTHER" id="PTHR44229:SF4">
    <property type="entry name" value="15-HYDROXYPROSTAGLANDIN DEHYDROGENASE [NAD(+)]"/>
    <property type="match status" value="1"/>
</dbReference>
<dbReference type="Gene3D" id="3.40.50.720">
    <property type="entry name" value="NAD(P)-binding Rossmann-like Domain"/>
    <property type="match status" value="1"/>
</dbReference>
<evidence type="ECO:0000256" key="1">
    <source>
        <dbReference type="ARBA" id="ARBA00006484"/>
    </source>
</evidence>
<gene>
    <name evidence="3" type="ORF">OCU04_005406</name>
</gene>
<keyword evidence="2" id="KW-0560">Oxidoreductase</keyword>
<accession>A0A9X0DLS5</accession>
<dbReference type="Pfam" id="PF00106">
    <property type="entry name" value="adh_short"/>
    <property type="match status" value="1"/>
</dbReference>
<dbReference type="PRINTS" id="PR00081">
    <property type="entry name" value="GDHRDH"/>
</dbReference>
<dbReference type="AlphaFoldDB" id="A0A9X0DLS5"/>
<reference evidence="3" key="1">
    <citation type="submission" date="2022-11" db="EMBL/GenBank/DDBJ databases">
        <title>Genome Resource of Sclerotinia nivalis Strain SnTB1, a Plant Pathogen Isolated from American Ginseng.</title>
        <authorList>
            <person name="Fan S."/>
        </authorList>
    </citation>
    <scope>NUCLEOTIDE SEQUENCE</scope>
    <source>
        <strain evidence="3">SnTB1</strain>
    </source>
</reference>
<name>A0A9X0DLS5_9HELO</name>
<organism evidence="3 4">
    <name type="scientific">Sclerotinia nivalis</name>
    <dbReference type="NCBI Taxonomy" id="352851"/>
    <lineage>
        <taxon>Eukaryota</taxon>
        <taxon>Fungi</taxon>
        <taxon>Dikarya</taxon>
        <taxon>Ascomycota</taxon>
        <taxon>Pezizomycotina</taxon>
        <taxon>Leotiomycetes</taxon>
        <taxon>Helotiales</taxon>
        <taxon>Sclerotiniaceae</taxon>
        <taxon>Sclerotinia</taxon>
    </lineage>
</organism>
<dbReference type="Proteomes" id="UP001152300">
    <property type="component" value="Unassembled WGS sequence"/>
</dbReference>
<evidence type="ECO:0000313" key="3">
    <source>
        <dbReference type="EMBL" id="KAJ8066332.1"/>
    </source>
</evidence>
<evidence type="ECO:0000313" key="4">
    <source>
        <dbReference type="Proteomes" id="UP001152300"/>
    </source>
</evidence>